<dbReference type="HAMAP" id="MF_00537">
    <property type="entry name" value="Ribosomal_uS14_1"/>
    <property type="match status" value="1"/>
</dbReference>
<evidence type="ECO:0000256" key="6">
    <source>
        <dbReference type="ARBA" id="ARBA00023274"/>
    </source>
</evidence>
<evidence type="ECO:0000313" key="11">
    <source>
        <dbReference type="Proteomes" id="UP000184440"/>
    </source>
</evidence>
<keyword evidence="3 9" id="KW-0699">rRNA-binding</keyword>
<evidence type="ECO:0000256" key="8">
    <source>
        <dbReference type="ARBA" id="ARBA00047110"/>
    </source>
</evidence>
<protein>
    <recommendedName>
        <fullName evidence="7 9">Small ribosomal subunit protein uS14</fullName>
    </recommendedName>
</protein>
<keyword evidence="4 9" id="KW-0694">RNA-binding</keyword>
<reference evidence="10 11" key="1">
    <citation type="submission" date="2016-11" db="EMBL/GenBank/DDBJ databases">
        <authorList>
            <person name="Jaros S."/>
            <person name="Januszkiewicz K."/>
            <person name="Wedrychowicz H."/>
        </authorList>
    </citation>
    <scope>NUCLEOTIDE SEQUENCE [LARGE SCALE GENOMIC DNA]</scope>
    <source>
        <strain evidence="10 11">DSM 46144</strain>
    </source>
</reference>
<comment type="similarity">
    <text evidence="2 9">Belongs to the universal ribosomal protein uS14 family.</text>
</comment>
<dbReference type="InterPro" id="IPR001209">
    <property type="entry name" value="Ribosomal_uS14"/>
</dbReference>
<keyword evidence="6 9" id="KW-0687">Ribonucleoprotein</keyword>
<dbReference type="Gene3D" id="1.10.287.1480">
    <property type="match status" value="1"/>
</dbReference>
<comment type="subunit">
    <text evidence="8 9">Part of the 30S ribosomal subunit. Contacts proteins S3 and S10.</text>
</comment>
<evidence type="ECO:0000256" key="9">
    <source>
        <dbReference type="HAMAP-Rule" id="MF_00537"/>
    </source>
</evidence>
<keyword evidence="5 9" id="KW-0689">Ribosomal protein</keyword>
<dbReference type="GO" id="GO:0006412">
    <property type="term" value="P:translation"/>
    <property type="evidence" value="ECO:0007669"/>
    <property type="project" value="UniProtKB-UniRule"/>
</dbReference>
<dbReference type="NCBIfam" id="NF006477">
    <property type="entry name" value="PRK08881.1"/>
    <property type="match status" value="1"/>
</dbReference>
<evidence type="ECO:0000256" key="7">
    <source>
        <dbReference type="ARBA" id="ARBA00035167"/>
    </source>
</evidence>
<sequence length="101" mass="11387">MAKKSKIAKDAQRRVIVARYAERRAELKRVIADPRASDSARVAAVAELARQPRDASRTRVRNRDVVDGRPRGHLRAFGLSRVRFRQMAHAGELPGISKSSW</sequence>
<evidence type="ECO:0000256" key="2">
    <source>
        <dbReference type="ARBA" id="ARBA00009083"/>
    </source>
</evidence>
<evidence type="ECO:0000256" key="5">
    <source>
        <dbReference type="ARBA" id="ARBA00022980"/>
    </source>
</evidence>
<dbReference type="GO" id="GO:0015935">
    <property type="term" value="C:small ribosomal subunit"/>
    <property type="evidence" value="ECO:0007669"/>
    <property type="project" value="TreeGrafter"/>
</dbReference>
<evidence type="ECO:0000313" key="10">
    <source>
        <dbReference type="EMBL" id="SHN48160.1"/>
    </source>
</evidence>
<dbReference type="EMBL" id="FRCS01000035">
    <property type="protein sequence ID" value="SHN48160.1"/>
    <property type="molecule type" value="Genomic_DNA"/>
</dbReference>
<keyword evidence="11" id="KW-1185">Reference proteome</keyword>
<dbReference type="GO" id="GO:0005737">
    <property type="term" value="C:cytoplasm"/>
    <property type="evidence" value="ECO:0007669"/>
    <property type="project" value="UniProtKB-ARBA"/>
</dbReference>
<dbReference type="FunFam" id="1.10.287.1480:FF:000001">
    <property type="entry name" value="30S ribosomal protein S14"/>
    <property type="match status" value="1"/>
</dbReference>
<dbReference type="STRING" id="134849.SAMN05443668_13511"/>
<dbReference type="AlphaFoldDB" id="A0A1M7RPQ7"/>
<dbReference type="Pfam" id="PF00253">
    <property type="entry name" value="Ribosomal_S14"/>
    <property type="match status" value="1"/>
</dbReference>
<dbReference type="OrthoDB" id="9810484at2"/>
<proteinExistence type="inferred from homology"/>
<dbReference type="PANTHER" id="PTHR19836">
    <property type="entry name" value="30S RIBOSOMAL PROTEIN S14"/>
    <property type="match status" value="1"/>
</dbReference>
<dbReference type="Proteomes" id="UP000184440">
    <property type="component" value="Unassembled WGS sequence"/>
</dbReference>
<evidence type="ECO:0000256" key="4">
    <source>
        <dbReference type="ARBA" id="ARBA00022884"/>
    </source>
</evidence>
<name>A0A1M7RPQ7_9ACTN</name>
<organism evidence="10 11">
    <name type="scientific">Cryptosporangium aurantiacum</name>
    <dbReference type="NCBI Taxonomy" id="134849"/>
    <lineage>
        <taxon>Bacteria</taxon>
        <taxon>Bacillati</taxon>
        <taxon>Actinomycetota</taxon>
        <taxon>Actinomycetes</taxon>
        <taxon>Cryptosporangiales</taxon>
        <taxon>Cryptosporangiaceae</taxon>
        <taxon>Cryptosporangium</taxon>
    </lineage>
</organism>
<evidence type="ECO:0000256" key="3">
    <source>
        <dbReference type="ARBA" id="ARBA00022730"/>
    </source>
</evidence>
<dbReference type="PANTHER" id="PTHR19836:SF23">
    <property type="entry name" value="SMALL RIBOSOMAL SUBUNIT PROTEIN US14A"/>
    <property type="match status" value="1"/>
</dbReference>
<dbReference type="RefSeq" id="WP_073266686.1">
    <property type="nucleotide sequence ID" value="NZ_FRCS01000035.1"/>
</dbReference>
<accession>A0A1M7RPQ7</accession>
<evidence type="ECO:0000256" key="1">
    <source>
        <dbReference type="ARBA" id="ARBA00003686"/>
    </source>
</evidence>
<dbReference type="SUPFAM" id="SSF57716">
    <property type="entry name" value="Glucocorticoid receptor-like (DNA-binding domain)"/>
    <property type="match status" value="1"/>
</dbReference>
<dbReference type="GO" id="GO:0019843">
    <property type="term" value="F:rRNA binding"/>
    <property type="evidence" value="ECO:0007669"/>
    <property type="project" value="UniProtKB-UniRule"/>
</dbReference>
<dbReference type="InterPro" id="IPR023036">
    <property type="entry name" value="Ribosomal_uS14_bac/plastid"/>
</dbReference>
<dbReference type="GO" id="GO:0003735">
    <property type="term" value="F:structural constituent of ribosome"/>
    <property type="evidence" value="ECO:0007669"/>
    <property type="project" value="InterPro"/>
</dbReference>
<comment type="function">
    <text evidence="1 9">Binds 16S rRNA, required for the assembly of 30S particles and may also be responsible for determining the conformation of the 16S rRNA at the A site.</text>
</comment>
<gene>
    <name evidence="9" type="primary">rpsN</name>
    <name evidence="10" type="ORF">SAMN05443668_13511</name>
</gene>